<dbReference type="GO" id="GO:0004175">
    <property type="term" value="F:endopeptidase activity"/>
    <property type="evidence" value="ECO:0007669"/>
    <property type="project" value="UniProtKB-ARBA"/>
</dbReference>
<evidence type="ECO:0000256" key="1">
    <source>
        <dbReference type="SAM" id="Phobius"/>
    </source>
</evidence>
<feature type="transmembrane region" description="Helical" evidence="1">
    <location>
        <begin position="203"/>
        <end position="221"/>
    </location>
</feature>
<feature type="transmembrane region" description="Helical" evidence="1">
    <location>
        <begin position="109"/>
        <end position="128"/>
    </location>
</feature>
<accession>A0A1M5XE73</accession>
<evidence type="ECO:0000259" key="2">
    <source>
        <dbReference type="Pfam" id="PF02517"/>
    </source>
</evidence>
<sequence>MKKYFVIISTILSCLFLFFIEQNIGASYIVKTITKIILFTLVPYIYFRFYKKQSIKKALNLSGTTKKHFSLGMIFGVLAFVIVLLAYFILRSYIDIAAISYEMQTKSKITPANFILVGAYITFGNSFLEEFFFRGYVFLNLYEMGYPKIAYIFSALAFALYHLAIFRTWFDLPVMILALFGLISVGIVFNWLDTKSKNFINSWILHILADSAIILIGMKMFEII</sequence>
<reference evidence="3 4" key="1">
    <citation type="submission" date="2016-11" db="EMBL/GenBank/DDBJ databases">
        <authorList>
            <person name="Jaros S."/>
            <person name="Januszkiewicz K."/>
            <person name="Wedrychowicz H."/>
        </authorList>
    </citation>
    <scope>NUCLEOTIDE SEQUENCE [LARGE SCALE GENOMIC DNA]</scope>
    <source>
        <strain evidence="3 4">DSM 8605</strain>
    </source>
</reference>
<dbReference type="Pfam" id="PF02517">
    <property type="entry name" value="Rce1-like"/>
    <property type="match status" value="1"/>
</dbReference>
<proteinExistence type="predicted"/>
<dbReference type="Proteomes" id="UP000184447">
    <property type="component" value="Unassembled WGS sequence"/>
</dbReference>
<dbReference type="GO" id="GO:0080120">
    <property type="term" value="P:CAAX-box protein maturation"/>
    <property type="evidence" value="ECO:0007669"/>
    <property type="project" value="UniProtKB-ARBA"/>
</dbReference>
<keyword evidence="4" id="KW-1185">Reference proteome</keyword>
<name>A0A1M5XE73_9CLOT</name>
<feature type="transmembrane region" description="Helical" evidence="1">
    <location>
        <begin position="172"/>
        <end position="191"/>
    </location>
</feature>
<keyword evidence="3" id="KW-0645">Protease</keyword>
<feature type="transmembrane region" description="Helical" evidence="1">
    <location>
        <begin position="68"/>
        <end position="89"/>
    </location>
</feature>
<gene>
    <name evidence="3" type="ORF">SAMN02745207_03585</name>
</gene>
<dbReference type="OrthoDB" id="449657at2"/>
<keyword evidence="1" id="KW-0472">Membrane</keyword>
<keyword evidence="3" id="KW-0378">Hydrolase</keyword>
<dbReference type="EMBL" id="FQXM01000028">
    <property type="protein sequence ID" value="SHH98185.1"/>
    <property type="molecule type" value="Genomic_DNA"/>
</dbReference>
<feature type="transmembrane region" description="Helical" evidence="1">
    <location>
        <begin position="5"/>
        <end position="22"/>
    </location>
</feature>
<dbReference type="AlphaFoldDB" id="A0A1M5XE73"/>
<dbReference type="STRING" id="1121316.SAMN02745207_03585"/>
<evidence type="ECO:0000313" key="3">
    <source>
        <dbReference type="EMBL" id="SHH98185.1"/>
    </source>
</evidence>
<evidence type="ECO:0000313" key="4">
    <source>
        <dbReference type="Proteomes" id="UP000184447"/>
    </source>
</evidence>
<dbReference type="GO" id="GO:0006508">
    <property type="term" value="P:proteolysis"/>
    <property type="evidence" value="ECO:0007669"/>
    <property type="project" value="UniProtKB-KW"/>
</dbReference>
<feature type="transmembrane region" description="Helical" evidence="1">
    <location>
        <begin position="28"/>
        <end position="47"/>
    </location>
</feature>
<keyword evidence="1" id="KW-1133">Transmembrane helix</keyword>
<dbReference type="RefSeq" id="WP_073340237.1">
    <property type="nucleotide sequence ID" value="NZ_FQXM01000028.1"/>
</dbReference>
<feature type="domain" description="CAAX prenyl protease 2/Lysostaphin resistance protein A-like" evidence="2">
    <location>
        <begin position="112"/>
        <end position="211"/>
    </location>
</feature>
<protein>
    <submittedName>
        <fullName evidence="3">CAAX protease self-immunity</fullName>
    </submittedName>
</protein>
<feature type="transmembrane region" description="Helical" evidence="1">
    <location>
        <begin position="149"/>
        <end position="166"/>
    </location>
</feature>
<organism evidence="3 4">
    <name type="scientific">Clostridium grantii DSM 8605</name>
    <dbReference type="NCBI Taxonomy" id="1121316"/>
    <lineage>
        <taxon>Bacteria</taxon>
        <taxon>Bacillati</taxon>
        <taxon>Bacillota</taxon>
        <taxon>Clostridia</taxon>
        <taxon>Eubacteriales</taxon>
        <taxon>Clostridiaceae</taxon>
        <taxon>Clostridium</taxon>
    </lineage>
</organism>
<dbReference type="InterPro" id="IPR003675">
    <property type="entry name" value="Rce1/LyrA-like_dom"/>
</dbReference>
<keyword evidence="1" id="KW-0812">Transmembrane</keyword>